<keyword evidence="4 5" id="KW-0472">Membrane</keyword>
<protein>
    <submittedName>
        <fullName evidence="6">Uncharacterized protein</fullName>
    </submittedName>
</protein>
<comment type="subcellular location">
    <subcellularLocation>
        <location evidence="1">Membrane</location>
        <topology evidence="1">Multi-pass membrane protein</topology>
    </subcellularLocation>
</comment>
<dbReference type="InterPro" id="IPR004031">
    <property type="entry name" value="PMP22/EMP/MP20/Claudin"/>
</dbReference>
<dbReference type="EMBL" id="JBFDAA010000007">
    <property type="protein sequence ID" value="KAL1130721.1"/>
    <property type="molecule type" value="Genomic_DNA"/>
</dbReference>
<proteinExistence type="predicted"/>
<evidence type="ECO:0000256" key="4">
    <source>
        <dbReference type="ARBA" id="ARBA00023136"/>
    </source>
</evidence>
<keyword evidence="3 5" id="KW-1133">Transmembrane helix</keyword>
<accession>A0ABD0YHF2</accession>
<name>A0ABD0YHF2_9HEMI</name>
<gene>
    <name evidence="6" type="ORF">AAG570_011962</name>
</gene>
<dbReference type="AlphaFoldDB" id="A0ABD0YHF2"/>
<dbReference type="Gene3D" id="1.20.140.150">
    <property type="match status" value="1"/>
</dbReference>
<organism evidence="6 7">
    <name type="scientific">Ranatra chinensis</name>
    <dbReference type="NCBI Taxonomy" id="642074"/>
    <lineage>
        <taxon>Eukaryota</taxon>
        <taxon>Metazoa</taxon>
        <taxon>Ecdysozoa</taxon>
        <taxon>Arthropoda</taxon>
        <taxon>Hexapoda</taxon>
        <taxon>Insecta</taxon>
        <taxon>Pterygota</taxon>
        <taxon>Neoptera</taxon>
        <taxon>Paraneoptera</taxon>
        <taxon>Hemiptera</taxon>
        <taxon>Heteroptera</taxon>
        <taxon>Panheteroptera</taxon>
        <taxon>Nepomorpha</taxon>
        <taxon>Nepidae</taxon>
        <taxon>Ranatrinae</taxon>
        <taxon>Ranatra</taxon>
    </lineage>
</organism>
<dbReference type="PANTHER" id="PTHR21215:SF0">
    <property type="entry name" value="LD36024P"/>
    <property type="match status" value="1"/>
</dbReference>
<dbReference type="Proteomes" id="UP001558652">
    <property type="component" value="Unassembled WGS sequence"/>
</dbReference>
<dbReference type="GO" id="GO:0016020">
    <property type="term" value="C:membrane"/>
    <property type="evidence" value="ECO:0007669"/>
    <property type="project" value="UniProtKB-SubCell"/>
</dbReference>
<sequence>MNIEYYLPDVDNLTRGFSEDAMTRLHMGRSAIALFILSFFTIFIAFWTGIAGCWRRSPGNITATAILMLLACLLSAGAMGLWHGVEYYEKERVVGEEFYQQWNNVLKEESKTVHDWSYVAAWISVGCSFASSIVFFISAYCLRSENQIQAAANIQYIMPVYPQKQQYAYAGYPPPGAYPGPYYHGSQYGPYNY</sequence>
<evidence type="ECO:0000256" key="2">
    <source>
        <dbReference type="ARBA" id="ARBA00022692"/>
    </source>
</evidence>
<evidence type="ECO:0000256" key="3">
    <source>
        <dbReference type="ARBA" id="ARBA00022989"/>
    </source>
</evidence>
<keyword evidence="2 5" id="KW-0812">Transmembrane</keyword>
<evidence type="ECO:0000313" key="7">
    <source>
        <dbReference type="Proteomes" id="UP001558652"/>
    </source>
</evidence>
<comment type="caution">
    <text evidence="6">The sequence shown here is derived from an EMBL/GenBank/DDBJ whole genome shotgun (WGS) entry which is preliminary data.</text>
</comment>
<feature type="transmembrane region" description="Helical" evidence="5">
    <location>
        <begin position="61"/>
        <end position="82"/>
    </location>
</feature>
<dbReference type="Pfam" id="PF13903">
    <property type="entry name" value="Claudin_2"/>
    <property type="match status" value="1"/>
</dbReference>
<feature type="transmembrane region" description="Helical" evidence="5">
    <location>
        <begin position="32"/>
        <end position="54"/>
    </location>
</feature>
<reference evidence="6 7" key="1">
    <citation type="submission" date="2024-07" db="EMBL/GenBank/DDBJ databases">
        <title>Chromosome-level genome assembly of the water stick insect Ranatra chinensis (Heteroptera: Nepidae).</title>
        <authorList>
            <person name="Liu X."/>
        </authorList>
    </citation>
    <scope>NUCLEOTIDE SEQUENCE [LARGE SCALE GENOMIC DNA]</scope>
    <source>
        <strain evidence="6">Cailab_2021Rc</strain>
        <tissue evidence="6">Muscle</tissue>
    </source>
</reference>
<evidence type="ECO:0000313" key="6">
    <source>
        <dbReference type="EMBL" id="KAL1130721.1"/>
    </source>
</evidence>
<dbReference type="PANTHER" id="PTHR21215">
    <property type="entry name" value="LD36024P"/>
    <property type="match status" value="1"/>
</dbReference>
<feature type="transmembrane region" description="Helical" evidence="5">
    <location>
        <begin position="119"/>
        <end position="142"/>
    </location>
</feature>
<keyword evidence="7" id="KW-1185">Reference proteome</keyword>
<evidence type="ECO:0000256" key="1">
    <source>
        <dbReference type="ARBA" id="ARBA00004141"/>
    </source>
</evidence>
<evidence type="ECO:0000256" key="5">
    <source>
        <dbReference type="SAM" id="Phobius"/>
    </source>
</evidence>